<evidence type="ECO:0000256" key="4">
    <source>
        <dbReference type="ARBA" id="ARBA00023136"/>
    </source>
</evidence>
<name>A0A423WZ82_9PEZI</name>
<sequence>MVLLDISSEYGYVLLVAASTTFVNAWHGIQTSKARKVSGIGYPTAYASSEEAKEGTPAYLFNCAQRAHANFAENVTPFMANLLIAGVRYPLLAAGLGFGWLAGRVLYTIGYTSNGPKGRRTGALVHNLSLLGLAFTAGYTALKLIQGQ</sequence>
<comment type="caution">
    <text evidence="6">The sequence shown here is derived from an EMBL/GenBank/DDBJ whole genome shotgun (WGS) entry which is preliminary data.</text>
</comment>
<dbReference type="PANTHER" id="PTHR10250">
    <property type="entry name" value="MICROSOMAL GLUTATHIONE S-TRANSFERASE"/>
    <property type="match status" value="1"/>
</dbReference>
<evidence type="ECO:0000313" key="6">
    <source>
        <dbReference type="EMBL" id="ROW08870.1"/>
    </source>
</evidence>
<dbReference type="STRING" id="356882.A0A423WZ82"/>
<dbReference type="GO" id="GO:0005783">
    <property type="term" value="C:endoplasmic reticulum"/>
    <property type="evidence" value="ECO:0007669"/>
    <property type="project" value="TreeGrafter"/>
</dbReference>
<dbReference type="Proteomes" id="UP000283895">
    <property type="component" value="Unassembled WGS sequence"/>
</dbReference>
<comment type="subcellular location">
    <subcellularLocation>
        <location evidence="1">Membrane</location>
        <topology evidence="1">Multi-pass membrane protein</topology>
    </subcellularLocation>
</comment>
<keyword evidence="3 5" id="KW-1133">Transmembrane helix</keyword>
<dbReference type="InterPro" id="IPR023352">
    <property type="entry name" value="MAPEG-like_dom_sf"/>
</dbReference>
<dbReference type="OrthoDB" id="410651at2759"/>
<evidence type="ECO:0000256" key="1">
    <source>
        <dbReference type="ARBA" id="ARBA00004141"/>
    </source>
</evidence>
<accession>A0A423WZ82</accession>
<keyword evidence="7" id="KW-1185">Reference proteome</keyword>
<feature type="transmembrane region" description="Helical" evidence="5">
    <location>
        <begin position="89"/>
        <end position="111"/>
    </location>
</feature>
<dbReference type="GO" id="GO:0004602">
    <property type="term" value="F:glutathione peroxidase activity"/>
    <property type="evidence" value="ECO:0007669"/>
    <property type="project" value="TreeGrafter"/>
</dbReference>
<dbReference type="PANTHER" id="PTHR10250:SF26">
    <property type="entry name" value="GLUTATHIONE S-TRANSFERASE 3, MITOCHONDRIAL"/>
    <property type="match status" value="1"/>
</dbReference>
<keyword evidence="4 5" id="KW-0472">Membrane</keyword>
<protein>
    <recommendedName>
        <fullName evidence="8">Microsomal glutathione S-transferase 3</fullName>
    </recommendedName>
</protein>
<evidence type="ECO:0008006" key="8">
    <source>
        <dbReference type="Google" id="ProtNLM"/>
    </source>
</evidence>
<dbReference type="GO" id="GO:0005635">
    <property type="term" value="C:nuclear envelope"/>
    <property type="evidence" value="ECO:0007669"/>
    <property type="project" value="TreeGrafter"/>
</dbReference>
<evidence type="ECO:0000256" key="5">
    <source>
        <dbReference type="SAM" id="Phobius"/>
    </source>
</evidence>
<gene>
    <name evidence="6" type="ORF">VMCG_02804</name>
</gene>
<reference evidence="6 7" key="1">
    <citation type="submission" date="2015-09" db="EMBL/GenBank/DDBJ databases">
        <title>Host preference determinants of Valsa canker pathogens revealed by comparative genomics.</title>
        <authorList>
            <person name="Yin Z."/>
            <person name="Huang L."/>
        </authorList>
    </citation>
    <scope>NUCLEOTIDE SEQUENCE [LARGE SCALE GENOMIC DNA]</scope>
    <source>
        <strain evidence="6 7">03-1</strain>
    </source>
</reference>
<proteinExistence type="predicted"/>
<organism evidence="6 7">
    <name type="scientific">Cytospora schulzeri</name>
    <dbReference type="NCBI Taxonomy" id="448051"/>
    <lineage>
        <taxon>Eukaryota</taxon>
        <taxon>Fungi</taxon>
        <taxon>Dikarya</taxon>
        <taxon>Ascomycota</taxon>
        <taxon>Pezizomycotina</taxon>
        <taxon>Sordariomycetes</taxon>
        <taxon>Sordariomycetidae</taxon>
        <taxon>Diaporthales</taxon>
        <taxon>Cytosporaceae</taxon>
        <taxon>Cytospora</taxon>
    </lineage>
</organism>
<feature type="transmembrane region" description="Helical" evidence="5">
    <location>
        <begin position="123"/>
        <end position="142"/>
    </location>
</feature>
<dbReference type="AlphaFoldDB" id="A0A423WZ82"/>
<dbReference type="Pfam" id="PF01124">
    <property type="entry name" value="MAPEG"/>
    <property type="match status" value="1"/>
</dbReference>
<dbReference type="InterPro" id="IPR001129">
    <property type="entry name" value="Membr-assoc_MAPEG"/>
</dbReference>
<feature type="transmembrane region" description="Helical" evidence="5">
    <location>
        <begin position="12"/>
        <end position="29"/>
    </location>
</feature>
<keyword evidence="2 5" id="KW-0812">Transmembrane</keyword>
<evidence type="ECO:0000256" key="3">
    <source>
        <dbReference type="ARBA" id="ARBA00022989"/>
    </source>
</evidence>
<dbReference type="GO" id="GO:0004364">
    <property type="term" value="F:glutathione transferase activity"/>
    <property type="evidence" value="ECO:0007669"/>
    <property type="project" value="TreeGrafter"/>
</dbReference>
<dbReference type="InterPro" id="IPR050997">
    <property type="entry name" value="MAPEG"/>
</dbReference>
<evidence type="ECO:0000313" key="7">
    <source>
        <dbReference type="Proteomes" id="UP000283895"/>
    </source>
</evidence>
<evidence type="ECO:0000256" key="2">
    <source>
        <dbReference type="ARBA" id="ARBA00022692"/>
    </source>
</evidence>
<dbReference type="SUPFAM" id="SSF161084">
    <property type="entry name" value="MAPEG domain-like"/>
    <property type="match status" value="1"/>
</dbReference>
<dbReference type="EMBL" id="LKEA01000005">
    <property type="protein sequence ID" value="ROW08870.1"/>
    <property type="molecule type" value="Genomic_DNA"/>
</dbReference>
<dbReference type="GO" id="GO:0016020">
    <property type="term" value="C:membrane"/>
    <property type="evidence" value="ECO:0007669"/>
    <property type="project" value="UniProtKB-SubCell"/>
</dbReference>
<dbReference type="Gene3D" id="1.20.120.550">
    <property type="entry name" value="Membrane associated eicosanoid/glutathione metabolism-like domain"/>
    <property type="match status" value="1"/>
</dbReference>